<feature type="transmembrane region" description="Helical" evidence="11">
    <location>
        <begin position="114"/>
        <end position="131"/>
    </location>
</feature>
<reference evidence="13" key="1">
    <citation type="submission" date="2008-10" db="EMBL/GenBank/DDBJ databases">
        <title>Complete sequence of Desulfovibrio vulgaris str. 'Miyazaki F'.</title>
        <authorList>
            <person name="Lucas S."/>
            <person name="Copeland A."/>
            <person name="Lapidus A."/>
            <person name="Glavina del Rio T."/>
            <person name="Dalin E."/>
            <person name="Tice H."/>
            <person name="Bruce D."/>
            <person name="Goodwin L."/>
            <person name="Pitluck S."/>
            <person name="Sims D."/>
            <person name="Brettin T."/>
            <person name="Detter J.C."/>
            <person name="Han C."/>
            <person name="Larimer F."/>
            <person name="Land M."/>
            <person name="Hauser L."/>
            <person name="Kyrpides N."/>
            <person name="Mikhailova N."/>
            <person name="Hazen T.C."/>
            <person name="Richardson P."/>
        </authorList>
    </citation>
    <scope>NUCLEOTIDE SEQUENCE</scope>
    <source>
        <strain evidence="13">Miyazaki F</strain>
    </source>
</reference>
<dbReference type="Pfam" id="PF00892">
    <property type="entry name" value="EamA"/>
    <property type="match status" value="1"/>
</dbReference>
<feature type="transmembrane region" description="Helical" evidence="11">
    <location>
        <begin position="143"/>
        <end position="162"/>
    </location>
</feature>
<dbReference type="PANTHER" id="PTHR30561">
    <property type="entry name" value="SMR FAMILY PROTON-DEPENDENT DRUG EFFLUX TRANSPORTER SUGE"/>
    <property type="match status" value="1"/>
</dbReference>
<dbReference type="AlphaFoldDB" id="B8DP67"/>
<feature type="transmembrane region" description="Helical" evidence="11">
    <location>
        <begin position="88"/>
        <end position="108"/>
    </location>
</feature>
<dbReference type="OrthoDB" id="9783707at2"/>
<name>B8DP67_NITV9</name>
<dbReference type="HOGENOM" id="CLU_060016_3_0_7"/>
<dbReference type="InterPro" id="IPR000620">
    <property type="entry name" value="EamA_dom"/>
</dbReference>
<organism evidence="13">
    <name type="scientific">Nitratidesulfovibrio vulgaris (strain DSM 19637 / Miyazaki F)</name>
    <name type="common">Desulfovibrio vulgaris</name>
    <dbReference type="NCBI Taxonomy" id="883"/>
    <lineage>
        <taxon>Bacteria</taxon>
        <taxon>Pseudomonadati</taxon>
        <taxon>Thermodesulfobacteriota</taxon>
        <taxon>Desulfovibrionia</taxon>
        <taxon>Desulfovibrionales</taxon>
        <taxon>Desulfovibrionaceae</taxon>
        <taxon>Nitratidesulfovibrio</taxon>
    </lineage>
</organism>
<accession>B8DP67</accession>
<evidence type="ECO:0000256" key="4">
    <source>
        <dbReference type="ARBA" id="ARBA00022519"/>
    </source>
</evidence>
<dbReference type="Gene3D" id="1.10.3730.20">
    <property type="match status" value="2"/>
</dbReference>
<keyword evidence="10 11" id="KW-0472">Membrane</keyword>
<evidence type="ECO:0000313" key="13">
    <source>
        <dbReference type="EMBL" id="ACL07899.1"/>
    </source>
</evidence>
<evidence type="ECO:0000256" key="9">
    <source>
        <dbReference type="ARBA" id="ARBA00023098"/>
    </source>
</evidence>
<keyword evidence="3" id="KW-0444">Lipid biosynthesis</keyword>
<dbReference type="GO" id="GO:0009103">
    <property type="term" value="P:lipopolysaccharide biosynthetic process"/>
    <property type="evidence" value="ECO:0007669"/>
    <property type="project" value="UniProtKB-KW"/>
</dbReference>
<keyword evidence="4" id="KW-0997">Cell inner membrane</keyword>
<keyword evidence="2" id="KW-1003">Cell membrane</keyword>
<feature type="transmembrane region" description="Helical" evidence="11">
    <location>
        <begin position="234"/>
        <end position="256"/>
    </location>
</feature>
<dbReference type="SUPFAM" id="SSF103481">
    <property type="entry name" value="Multidrug resistance efflux transporter EmrE"/>
    <property type="match status" value="2"/>
</dbReference>
<keyword evidence="7" id="KW-0448">Lipopolysaccharide biosynthesis</keyword>
<evidence type="ECO:0000256" key="6">
    <source>
        <dbReference type="ARBA" id="ARBA00022692"/>
    </source>
</evidence>
<protein>
    <recommendedName>
        <fullName evidence="12">EamA domain-containing protein</fullName>
    </recommendedName>
</protein>
<proteinExistence type="predicted"/>
<evidence type="ECO:0000256" key="8">
    <source>
        <dbReference type="ARBA" id="ARBA00022989"/>
    </source>
</evidence>
<dbReference type="eggNOG" id="COG0697">
    <property type="taxonomic scope" value="Bacteria"/>
</dbReference>
<evidence type="ECO:0000256" key="2">
    <source>
        <dbReference type="ARBA" id="ARBA00022475"/>
    </source>
</evidence>
<evidence type="ECO:0000256" key="7">
    <source>
        <dbReference type="ARBA" id="ARBA00022985"/>
    </source>
</evidence>
<dbReference type="PANTHER" id="PTHR30561:SF9">
    <property type="entry name" value="4-AMINO-4-DEOXY-L-ARABINOSE-PHOSPHOUNDECAPRENOL FLIPPASE SUBUNIT ARNF-RELATED"/>
    <property type="match status" value="1"/>
</dbReference>
<keyword evidence="5" id="KW-0441">Lipid A biosynthesis</keyword>
<feature type="transmembrane region" description="Helical" evidence="11">
    <location>
        <begin position="174"/>
        <end position="194"/>
    </location>
</feature>
<dbReference type="GO" id="GO:0009245">
    <property type="term" value="P:lipid A biosynthetic process"/>
    <property type="evidence" value="ECO:0007669"/>
    <property type="project" value="UniProtKB-KW"/>
</dbReference>
<keyword evidence="9" id="KW-0443">Lipid metabolism</keyword>
<feature type="transmembrane region" description="Helical" evidence="11">
    <location>
        <begin position="58"/>
        <end position="76"/>
    </location>
</feature>
<feature type="domain" description="EamA" evidence="12">
    <location>
        <begin position="145"/>
        <end position="278"/>
    </location>
</feature>
<evidence type="ECO:0000256" key="3">
    <source>
        <dbReference type="ARBA" id="ARBA00022516"/>
    </source>
</evidence>
<dbReference type="KEGG" id="dvm:DvMF_0944"/>
<dbReference type="EMBL" id="CP001197">
    <property type="protein sequence ID" value="ACL07899.1"/>
    <property type="molecule type" value="Genomic_DNA"/>
</dbReference>
<gene>
    <name evidence="13" type="ordered locus">DvMF_0944</name>
</gene>
<evidence type="ECO:0000256" key="5">
    <source>
        <dbReference type="ARBA" id="ARBA00022556"/>
    </source>
</evidence>
<evidence type="ECO:0000256" key="10">
    <source>
        <dbReference type="ARBA" id="ARBA00023136"/>
    </source>
</evidence>
<dbReference type="InterPro" id="IPR000390">
    <property type="entry name" value="Small_drug/metabolite_transptr"/>
</dbReference>
<feature type="transmembrane region" description="Helical" evidence="11">
    <location>
        <begin position="206"/>
        <end position="228"/>
    </location>
</feature>
<keyword evidence="6 11" id="KW-0812">Transmembrane</keyword>
<evidence type="ECO:0000256" key="11">
    <source>
        <dbReference type="SAM" id="Phobius"/>
    </source>
</evidence>
<evidence type="ECO:0000259" key="12">
    <source>
        <dbReference type="Pfam" id="PF00892"/>
    </source>
</evidence>
<dbReference type="GO" id="GO:0005886">
    <property type="term" value="C:plasma membrane"/>
    <property type="evidence" value="ECO:0007669"/>
    <property type="project" value="UniProtKB-SubCell"/>
</dbReference>
<dbReference type="GO" id="GO:0022857">
    <property type="term" value="F:transmembrane transporter activity"/>
    <property type="evidence" value="ECO:0007669"/>
    <property type="project" value="InterPro"/>
</dbReference>
<comment type="subcellular location">
    <subcellularLocation>
        <location evidence="1">Cell membrane</location>
        <topology evidence="1">Multi-pass membrane protein</topology>
    </subcellularLocation>
</comment>
<dbReference type="InterPro" id="IPR037185">
    <property type="entry name" value="EmrE-like"/>
</dbReference>
<feature type="transmembrane region" description="Helical" evidence="11">
    <location>
        <begin position="30"/>
        <end position="52"/>
    </location>
</feature>
<keyword evidence="8 11" id="KW-1133">Transmembrane helix</keyword>
<evidence type="ECO:0000256" key="1">
    <source>
        <dbReference type="ARBA" id="ARBA00004651"/>
    </source>
</evidence>
<feature type="transmembrane region" description="Helical" evidence="11">
    <location>
        <begin position="6"/>
        <end position="23"/>
    </location>
</feature>
<sequence>MEPLVFVAVLSAAMLHAGWNAVVKVGADRLLGITLVAVSGSATALLAVPFVTPPPPAAWGWLGTSLLFHTGYKLFLAQAYRTGDLGQVYPIARGSAPLLVAVVMAAAFGEALSPGAATGVGLLASGIWLMSLRGGRAQARPDLRSVAFALGTSLFIASYTITDGIGARTSGSPHGYTVWLFLFDGLIMLTILLAMRGREGLSAMRAHWRGGSAAGVMSVGAYWIVIWAMTLAPIALVATLRETSVLFAAAISVVVLKEPLTRWRTVSACIIVAGVILTRAG</sequence>